<evidence type="ECO:0000313" key="2">
    <source>
        <dbReference type="Proteomes" id="UP001190700"/>
    </source>
</evidence>
<evidence type="ECO:0008006" key="3">
    <source>
        <dbReference type="Google" id="ProtNLM"/>
    </source>
</evidence>
<gene>
    <name evidence="1" type="ORF">CYMTET_54135</name>
</gene>
<evidence type="ECO:0000313" key="1">
    <source>
        <dbReference type="EMBL" id="KAK3235675.1"/>
    </source>
</evidence>
<sequence length="405" mass="44833">MLSYDSVFCNNRFLHSRASSTFQGKALVHTNVRARPVTRRQRGAIPTVANDLFKTEQHPSPLKKLANGEKWEVSPEDVPRLVMRYAPFQFPLVSAFEPSGYLELPAGGERVERNSINPFVAQRPENPAECKMPPAFVQASSDVSRIEEYAHEVMKSAKELCEDDPAWKLWNDVDGVQAFTRKVWNSDAAVIKHIEEVDAPADVVTDLYVKFNYTEVVDPYTTKLRSVEKYPTKSFNWLQTIHTYDPLASAFFPVIAPRDYVTLDFADPSELMLVSKTIVHPDLADETQNGGFSDGDGPLGSERVVRVAFMYAVKGVDGVGGAIAENRCRVIAVHWGDLGGNIGKPLYTESAILDFGFDFSKKFLELLRRSQMCTPEGALGSNSPNFMADPLASGGIPAGHMGIPV</sequence>
<dbReference type="EMBL" id="LGRX02035249">
    <property type="protein sequence ID" value="KAK3235675.1"/>
    <property type="molecule type" value="Genomic_DNA"/>
</dbReference>
<name>A0AAE0ER14_9CHLO</name>
<dbReference type="SUPFAM" id="SSF55961">
    <property type="entry name" value="Bet v1-like"/>
    <property type="match status" value="1"/>
</dbReference>
<dbReference type="Gene3D" id="3.30.530.20">
    <property type="match status" value="1"/>
</dbReference>
<proteinExistence type="predicted"/>
<dbReference type="Proteomes" id="UP001190700">
    <property type="component" value="Unassembled WGS sequence"/>
</dbReference>
<keyword evidence="2" id="KW-1185">Reference proteome</keyword>
<protein>
    <recommendedName>
        <fullName evidence="3">START domain-containing protein</fullName>
    </recommendedName>
</protein>
<reference evidence="1 2" key="1">
    <citation type="journal article" date="2015" name="Genome Biol. Evol.">
        <title>Comparative Genomics of a Bacterivorous Green Alga Reveals Evolutionary Causalities and Consequences of Phago-Mixotrophic Mode of Nutrition.</title>
        <authorList>
            <person name="Burns J.A."/>
            <person name="Paasch A."/>
            <person name="Narechania A."/>
            <person name="Kim E."/>
        </authorList>
    </citation>
    <scope>NUCLEOTIDE SEQUENCE [LARGE SCALE GENOMIC DNA]</scope>
    <source>
        <strain evidence="1 2">PLY_AMNH</strain>
    </source>
</reference>
<organism evidence="1 2">
    <name type="scientific">Cymbomonas tetramitiformis</name>
    <dbReference type="NCBI Taxonomy" id="36881"/>
    <lineage>
        <taxon>Eukaryota</taxon>
        <taxon>Viridiplantae</taxon>
        <taxon>Chlorophyta</taxon>
        <taxon>Pyramimonadophyceae</taxon>
        <taxon>Pyramimonadales</taxon>
        <taxon>Pyramimonadaceae</taxon>
        <taxon>Cymbomonas</taxon>
    </lineage>
</organism>
<accession>A0AAE0ER14</accession>
<comment type="caution">
    <text evidence="1">The sequence shown here is derived from an EMBL/GenBank/DDBJ whole genome shotgun (WGS) entry which is preliminary data.</text>
</comment>
<dbReference type="InterPro" id="IPR023393">
    <property type="entry name" value="START-like_dom_sf"/>
</dbReference>
<dbReference type="AlphaFoldDB" id="A0AAE0ER14"/>